<evidence type="ECO:0000256" key="13">
    <source>
        <dbReference type="RuleBase" id="RU003657"/>
    </source>
</evidence>
<organism evidence="15 16">
    <name type="scientific">Methanothermococcus okinawensis</name>
    <dbReference type="NCBI Taxonomy" id="155863"/>
    <lineage>
        <taxon>Archaea</taxon>
        <taxon>Methanobacteriati</taxon>
        <taxon>Methanobacteriota</taxon>
        <taxon>Methanomada group</taxon>
        <taxon>Methanococci</taxon>
        <taxon>Methanococcales</taxon>
        <taxon>Methanococcaceae</taxon>
        <taxon>Methanothermococcus</taxon>
    </lineage>
</organism>
<dbReference type="PANTHER" id="PTHR43090:SF7">
    <property type="entry name" value="1-(5-PHOSPHORIBOSYL)-5-[(5-PHOSPHORIBOSYLAMINO)METHYLIDENEAMINO] IMIDAZOLE-4-CARBOXAMIDE ISOMERASE"/>
    <property type="match status" value="1"/>
</dbReference>
<dbReference type="InterPro" id="IPR006063">
    <property type="entry name" value="HisA_bact_arch"/>
</dbReference>
<dbReference type="UniPathway" id="UPA00031">
    <property type="reaction ID" value="UER00009"/>
</dbReference>
<evidence type="ECO:0000256" key="2">
    <source>
        <dbReference type="ARBA" id="ARBA00004496"/>
    </source>
</evidence>
<evidence type="ECO:0000256" key="12">
    <source>
        <dbReference type="HAMAP-Rule" id="MF_01014"/>
    </source>
</evidence>
<dbReference type="PANTHER" id="PTHR43090">
    <property type="entry name" value="1-(5-PHOSPHORIBOSYL)-5-[(5-PHOSPHORIBOSYLAMINO)METHYLIDENEAMINO] IMIDAZOLE-4-CARBOXAMIDE ISOMERASE"/>
    <property type="match status" value="1"/>
</dbReference>
<comment type="similarity">
    <text evidence="4 12 13">Belongs to the HisA/HisF family.</text>
</comment>
<keyword evidence="7 12" id="KW-0963">Cytoplasm</keyword>
<evidence type="ECO:0000313" key="15">
    <source>
        <dbReference type="EMBL" id="HIP17045.1"/>
    </source>
</evidence>
<dbReference type="NCBIfam" id="TIGR00007">
    <property type="entry name" value="1-(5-phosphoribosyl)-5-[(5-phosphoribosylamino)methylideneamino]imidazole-4-carboxamide isomerase"/>
    <property type="match status" value="1"/>
</dbReference>
<name>A0A832YRS2_9EURY</name>
<evidence type="ECO:0000256" key="4">
    <source>
        <dbReference type="ARBA" id="ARBA00009667"/>
    </source>
</evidence>
<dbReference type="GO" id="GO:0000162">
    <property type="term" value="P:L-tryptophan biosynthetic process"/>
    <property type="evidence" value="ECO:0007669"/>
    <property type="project" value="TreeGrafter"/>
</dbReference>
<evidence type="ECO:0000256" key="9">
    <source>
        <dbReference type="ARBA" id="ARBA00023102"/>
    </source>
</evidence>
<feature type="active site" description="Proton donor" evidence="12">
    <location>
        <position position="130"/>
    </location>
</feature>
<dbReference type="InterPro" id="IPR011060">
    <property type="entry name" value="RibuloseP-bd_barrel"/>
</dbReference>
<sequence>MKVIPAVDIKDKKCVQLIQGNPNNKLIELEDPIGVAKKWVNKGAQMIHIVDLDRAIYQKNTNEEIIREIINSLDVPVQVGGGIRSLKDVLNLIDMGADRVILGTLAIENPEFIEVLSEHIDKEKIMVALDSKDGKVLIKGWKEKTKYSPVEIGKILEEKGAGSILFTNVDVEGLLKGIDVEAIKKLVEELSIPIIASGGITSYNDLIKLMDIGVEGVVIGSALYKGLIDLKKCIEICNDY</sequence>
<dbReference type="InterPro" id="IPR013785">
    <property type="entry name" value="Aldolase_TIM"/>
</dbReference>
<dbReference type="Gene3D" id="3.20.20.70">
    <property type="entry name" value="Aldolase class I"/>
    <property type="match status" value="1"/>
</dbReference>
<dbReference type="HAMAP" id="MF_01014">
    <property type="entry name" value="HisA"/>
    <property type="match status" value="1"/>
</dbReference>
<dbReference type="EMBL" id="DQSV01000039">
    <property type="protein sequence ID" value="HIP17045.1"/>
    <property type="molecule type" value="Genomic_DNA"/>
</dbReference>
<comment type="subcellular location">
    <subcellularLocation>
        <location evidence="2 12 14">Cytoplasm</location>
    </subcellularLocation>
</comment>
<evidence type="ECO:0000313" key="16">
    <source>
        <dbReference type="Proteomes" id="UP000605144"/>
    </source>
</evidence>
<dbReference type="InterPro" id="IPR006062">
    <property type="entry name" value="His_biosynth"/>
</dbReference>
<keyword evidence="8 12" id="KW-0028">Amino-acid biosynthesis</keyword>
<dbReference type="InterPro" id="IPR044524">
    <property type="entry name" value="Isoase_HisA-like"/>
</dbReference>
<evidence type="ECO:0000256" key="8">
    <source>
        <dbReference type="ARBA" id="ARBA00022605"/>
    </source>
</evidence>
<evidence type="ECO:0000256" key="11">
    <source>
        <dbReference type="ARBA" id="ARBA00030547"/>
    </source>
</evidence>
<proteinExistence type="inferred from homology"/>
<gene>
    <name evidence="12" type="primary">hisA</name>
    <name evidence="15" type="ORF">EYG76_01915</name>
</gene>
<dbReference type="Pfam" id="PF00977">
    <property type="entry name" value="His_biosynth"/>
    <property type="match status" value="1"/>
</dbReference>
<feature type="active site" description="Proton acceptor" evidence="12">
    <location>
        <position position="8"/>
    </location>
</feature>
<dbReference type="Proteomes" id="UP000605144">
    <property type="component" value="Unassembled WGS sequence"/>
</dbReference>
<dbReference type="GO" id="GO:0000105">
    <property type="term" value="P:L-histidine biosynthetic process"/>
    <property type="evidence" value="ECO:0007669"/>
    <property type="project" value="UniProtKB-UniRule"/>
</dbReference>
<dbReference type="FunFam" id="3.20.20.70:FF:000009">
    <property type="entry name" value="1-(5-phosphoribosyl)-5-[(5-phosphoribosylamino)methylideneamino] imidazole-4-carboxamide isomerase"/>
    <property type="match status" value="1"/>
</dbReference>
<accession>A0A832YRS2</accession>
<comment type="pathway">
    <text evidence="3 12 14">Amino-acid biosynthesis; L-histidine biosynthesis; L-histidine from 5-phospho-alpha-D-ribose 1-diphosphate: step 4/9.</text>
</comment>
<dbReference type="NCBIfam" id="NF010112">
    <property type="entry name" value="PRK13585.1"/>
    <property type="match status" value="1"/>
</dbReference>
<dbReference type="CDD" id="cd04732">
    <property type="entry name" value="HisA"/>
    <property type="match status" value="1"/>
</dbReference>
<comment type="caution">
    <text evidence="15">The sequence shown here is derived from an EMBL/GenBank/DDBJ whole genome shotgun (WGS) entry which is preliminary data.</text>
</comment>
<evidence type="ECO:0000256" key="5">
    <source>
        <dbReference type="ARBA" id="ARBA00012550"/>
    </source>
</evidence>
<dbReference type="AlphaFoldDB" id="A0A832YRS2"/>
<dbReference type="SUPFAM" id="SSF51366">
    <property type="entry name" value="Ribulose-phoshate binding barrel"/>
    <property type="match status" value="1"/>
</dbReference>
<evidence type="ECO:0000256" key="14">
    <source>
        <dbReference type="RuleBase" id="RU003658"/>
    </source>
</evidence>
<protein>
    <recommendedName>
        <fullName evidence="6 12">1-(5-phosphoribosyl)-5-[(5-phosphoribosylamino)methylideneamino] imidazole-4-carboxamide isomerase</fullName>
        <ecNumber evidence="5 12">5.3.1.16</ecNumber>
    </recommendedName>
    <alternativeName>
        <fullName evidence="11 12">Phosphoribosylformimino-5-aminoimidazole carboxamide ribotide isomerase</fullName>
    </alternativeName>
</protein>
<keyword evidence="10 12" id="KW-0413">Isomerase</keyword>
<evidence type="ECO:0000256" key="3">
    <source>
        <dbReference type="ARBA" id="ARBA00005133"/>
    </source>
</evidence>
<evidence type="ECO:0000256" key="1">
    <source>
        <dbReference type="ARBA" id="ARBA00000901"/>
    </source>
</evidence>
<reference evidence="15" key="1">
    <citation type="journal article" date="2020" name="ISME J.">
        <title>Gammaproteobacteria mediating utilization of methyl-, sulfur- and petroleum organic compounds in deep ocean hydrothermal plumes.</title>
        <authorList>
            <person name="Zhou Z."/>
            <person name="Liu Y."/>
            <person name="Pan J."/>
            <person name="Cron B.R."/>
            <person name="Toner B.M."/>
            <person name="Anantharaman K."/>
            <person name="Breier J.A."/>
            <person name="Dick G.J."/>
            <person name="Li M."/>
        </authorList>
    </citation>
    <scope>NUCLEOTIDE SEQUENCE</scope>
    <source>
        <strain evidence="15">SZUA-1385</strain>
    </source>
</reference>
<dbReference type="EC" id="5.3.1.16" evidence="5 12"/>
<dbReference type="GO" id="GO:0005737">
    <property type="term" value="C:cytoplasm"/>
    <property type="evidence" value="ECO:0007669"/>
    <property type="project" value="UniProtKB-SubCell"/>
</dbReference>
<dbReference type="InterPro" id="IPR023016">
    <property type="entry name" value="HisA/PriA"/>
</dbReference>
<evidence type="ECO:0000256" key="7">
    <source>
        <dbReference type="ARBA" id="ARBA00022490"/>
    </source>
</evidence>
<dbReference type="GO" id="GO:0003949">
    <property type="term" value="F:1-(5-phosphoribosyl)-5-[(5-phosphoribosylamino)methylideneamino]imidazole-4-carboxamide isomerase activity"/>
    <property type="evidence" value="ECO:0007669"/>
    <property type="project" value="UniProtKB-UniRule"/>
</dbReference>
<evidence type="ECO:0000256" key="10">
    <source>
        <dbReference type="ARBA" id="ARBA00023235"/>
    </source>
</evidence>
<comment type="catalytic activity">
    <reaction evidence="1 12 14">
        <text>1-(5-phospho-beta-D-ribosyl)-5-[(5-phospho-beta-D-ribosylamino)methylideneamino]imidazole-4-carboxamide = 5-[(5-phospho-1-deoxy-D-ribulos-1-ylimino)methylamino]-1-(5-phospho-beta-D-ribosyl)imidazole-4-carboxamide</text>
        <dbReference type="Rhea" id="RHEA:15469"/>
        <dbReference type="ChEBI" id="CHEBI:58435"/>
        <dbReference type="ChEBI" id="CHEBI:58525"/>
        <dbReference type="EC" id="5.3.1.16"/>
    </reaction>
</comment>
<evidence type="ECO:0000256" key="6">
    <source>
        <dbReference type="ARBA" id="ARBA00018464"/>
    </source>
</evidence>
<keyword evidence="9 12" id="KW-0368">Histidine biosynthesis</keyword>